<dbReference type="Gene3D" id="1.10.1660.20">
    <property type="match status" value="1"/>
</dbReference>
<comment type="caution">
    <text evidence="1">The sequence shown here is derived from an EMBL/GenBank/DDBJ whole genome shotgun (WGS) entry which is preliminary data.</text>
</comment>
<dbReference type="Proteomes" id="UP000004535">
    <property type="component" value="Unassembled WGS sequence"/>
</dbReference>
<name>B9BHP0_9BURK</name>
<dbReference type="InterPro" id="IPR038137">
    <property type="entry name" value="Excisionase-like_sf"/>
</dbReference>
<dbReference type="EMBL" id="ACFC01000001">
    <property type="protein sequence ID" value="EEE09223.1"/>
    <property type="molecule type" value="Genomic_DNA"/>
</dbReference>
<accession>B9BHP0</accession>
<sequence length="40" mass="4666">MPRPMKVGRGYFCRPDAEYVDETADQINRMIHGRQTAKRA</sequence>
<evidence type="ECO:0000313" key="1">
    <source>
        <dbReference type="EMBL" id="EEE09223.1"/>
    </source>
</evidence>
<dbReference type="AlphaFoldDB" id="B9BHP0"/>
<organism evidence="1 2">
    <name type="scientific">Burkholderia multivorans CGD2</name>
    <dbReference type="NCBI Taxonomy" id="513052"/>
    <lineage>
        <taxon>Bacteria</taxon>
        <taxon>Pseudomonadati</taxon>
        <taxon>Pseudomonadota</taxon>
        <taxon>Betaproteobacteria</taxon>
        <taxon>Burkholderiales</taxon>
        <taxon>Burkholderiaceae</taxon>
        <taxon>Burkholderia</taxon>
        <taxon>Burkholderia cepacia complex</taxon>
    </lineage>
</organism>
<gene>
    <name evidence="1" type="ORF">BURMUCGD2_4595</name>
</gene>
<dbReference type="SUPFAM" id="SSF46955">
    <property type="entry name" value="Putative DNA-binding domain"/>
    <property type="match status" value="1"/>
</dbReference>
<evidence type="ECO:0000313" key="2">
    <source>
        <dbReference type="Proteomes" id="UP000004535"/>
    </source>
</evidence>
<protein>
    <submittedName>
        <fullName evidence="1">Uncharacterized protein</fullName>
    </submittedName>
</protein>
<reference evidence="1 2" key="1">
    <citation type="journal article" date="2012" name="J. Bacteriol.">
        <title>Draft Genome Sequence Determination for Cystic Fibrosis and Chronic Granulomatous Disease Burkholderia multivorans Isolates.</title>
        <authorList>
            <person name="Varga J.J."/>
            <person name="Losada L."/>
            <person name="Zelazny A.M."/>
            <person name="Brinkac L."/>
            <person name="Harkins D."/>
            <person name="Radune D."/>
            <person name="Hostetler J."/>
            <person name="Sampaio E.P."/>
            <person name="Ronning C.M."/>
            <person name="Nierman W.C."/>
            <person name="Greenberg D.E."/>
            <person name="Holland S.M."/>
            <person name="Goldberg J.B."/>
        </authorList>
    </citation>
    <scope>NUCLEOTIDE SEQUENCE [LARGE SCALE GENOMIC DNA]</scope>
    <source>
        <strain evidence="1 2">CGD2</strain>
    </source>
</reference>
<proteinExistence type="predicted"/>
<dbReference type="InterPro" id="IPR009061">
    <property type="entry name" value="DNA-bd_dom_put_sf"/>
</dbReference>